<feature type="region of interest" description="Disordered" evidence="1">
    <location>
        <begin position="1"/>
        <end position="31"/>
    </location>
</feature>
<proteinExistence type="predicted"/>
<sequence length="140" mass="15387">MAEIQETSHKSPIMKENKVQECKTPPSKIPNILDSEISVTINFEENVTPPPPPPPMSQPNNSSSKIISGINSGKTGTPDRLKVPKAFKFAERYTSPTDLMMSPITKGLLARSKKTSVLLPPTKTPHKVHSFKIQEIGVSR</sequence>
<evidence type="ECO:0000313" key="2">
    <source>
        <dbReference type="EMBL" id="GAA0170879.1"/>
    </source>
</evidence>
<comment type="caution">
    <text evidence="2">The sequence shown here is derived from an EMBL/GenBank/DDBJ whole genome shotgun (WGS) entry which is preliminary data.</text>
</comment>
<name>A0AAV3R3C1_LITER</name>
<evidence type="ECO:0000256" key="1">
    <source>
        <dbReference type="SAM" id="MobiDB-lite"/>
    </source>
</evidence>
<dbReference type="PANTHER" id="PTHR36747">
    <property type="entry name" value="HYDROXYPROLINE-RICH GLYCOPROTEIN FAMILY PROTEIN"/>
    <property type="match status" value="1"/>
</dbReference>
<protein>
    <submittedName>
        <fullName evidence="2">Uncharacterized protein</fullName>
    </submittedName>
</protein>
<feature type="compositionally biased region" description="Basic and acidic residues" evidence="1">
    <location>
        <begin position="1"/>
        <end position="21"/>
    </location>
</feature>
<dbReference type="PANTHER" id="PTHR36747:SF1">
    <property type="entry name" value="HYDROXYPROLINE-RICH GLYCOPROTEIN FAMILY PROTEIN"/>
    <property type="match status" value="1"/>
</dbReference>
<dbReference type="EMBL" id="BAABME010007438">
    <property type="protein sequence ID" value="GAA0170879.1"/>
    <property type="molecule type" value="Genomic_DNA"/>
</dbReference>
<evidence type="ECO:0000313" key="3">
    <source>
        <dbReference type="Proteomes" id="UP001454036"/>
    </source>
</evidence>
<feature type="compositionally biased region" description="Pro residues" evidence="1">
    <location>
        <begin position="48"/>
        <end position="57"/>
    </location>
</feature>
<organism evidence="2 3">
    <name type="scientific">Lithospermum erythrorhizon</name>
    <name type="common">Purple gromwell</name>
    <name type="synonym">Lithospermum officinale var. erythrorhizon</name>
    <dbReference type="NCBI Taxonomy" id="34254"/>
    <lineage>
        <taxon>Eukaryota</taxon>
        <taxon>Viridiplantae</taxon>
        <taxon>Streptophyta</taxon>
        <taxon>Embryophyta</taxon>
        <taxon>Tracheophyta</taxon>
        <taxon>Spermatophyta</taxon>
        <taxon>Magnoliopsida</taxon>
        <taxon>eudicotyledons</taxon>
        <taxon>Gunneridae</taxon>
        <taxon>Pentapetalae</taxon>
        <taxon>asterids</taxon>
        <taxon>lamiids</taxon>
        <taxon>Boraginales</taxon>
        <taxon>Boraginaceae</taxon>
        <taxon>Boraginoideae</taxon>
        <taxon>Lithospermeae</taxon>
        <taxon>Lithospermum</taxon>
    </lineage>
</organism>
<feature type="compositionally biased region" description="Low complexity" evidence="1">
    <location>
        <begin position="58"/>
        <end position="76"/>
    </location>
</feature>
<keyword evidence="3" id="KW-1185">Reference proteome</keyword>
<reference evidence="2 3" key="1">
    <citation type="submission" date="2024-01" db="EMBL/GenBank/DDBJ databases">
        <title>The complete chloroplast genome sequence of Lithospermum erythrorhizon: insights into the phylogenetic relationship among Boraginaceae species and the maternal lineages of purple gromwells.</title>
        <authorList>
            <person name="Okada T."/>
            <person name="Watanabe K."/>
        </authorList>
    </citation>
    <scope>NUCLEOTIDE SEQUENCE [LARGE SCALE GENOMIC DNA]</scope>
</reference>
<dbReference type="Proteomes" id="UP001454036">
    <property type="component" value="Unassembled WGS sequence"/>
</dbReference>
<accession>A0AAV3R3C1</accession>
<gene>
    <name evidence="2" type="ORF">LIER_25046</name>
</gene>
<feature type="region of interest" description="Disordered" evidence="1">
    <location>
        <begin position="44"/>
        <end position="80"/>
    </location>
</feature>
<dbReference type="AlphaFoldDB" id="A0AAV3R3C1"/>